<dbReference type="VEuPathDB" id="FungiDB:PV10_00783"/>
<keyword evidence="4 8" id="KW-1133">Transmembrane helix</keyword>
<evidence type="ECO:0000313" key="10">
    <source>
        <dbReference type="Proteomes" id="UP000288859"/>
    </source>
</evidence>
<evidence type="ECO:0000256" key="6">
    <source>
        <dbReference type="ARBA" id="ARBA00023136"/>
    </source>
</evidence>
<accession>A0A438MVP4</accession>
<evidence type="ECO:0000313" key="9">
    <source>
        <dbReference type="EMBL" id="RVX67833.1"/>
    </source>
</evidence>
<keyword evidence="5" id="KW-0443">Lipid metabolism</keyword>
<dbReference type="PANTHER" id="PTHR21212:SF0">
    <property type="entry name" value="SEIPIN"/>
    <property type="match status" value="1"/>
</dbReference>
<comment type="caution">
    <text evidence="9">The sequence shown here is derived from an EMBL/GenBank/DDBJ whole genome shotgun (WGS) entry which is preliminary data.</text>
</comment>
<dbReference type="PANTHER" id="PTHR21212">
    <property type="entry name" value="BERNARDINELLI-SEIP CONGENITAL LIPODYSTROPHY 2 HOMOLOG BSCL2 PROTEIN"/>
    <property type="match status" value="1"/>
</dbReference>
<dbReference type="GO" id="GO:0006629">
    <property type="term" value="P:lipid metabolic process"/>
    <property type="evidence" value="ECO:0007669"/>
    <property type="project" value="UniProtKB-KW"/>
</dbReference>
<dbReference type="Pfam" id="PF06775">
    <property type="entry name" value="Seipin"/>
    <property type="match status" value="1"/>
</dbReference>
<evidence type="ECO:0000256" key="7">
    <source>
        <dbReference type="SAM" id="MobiDB-lite"/>
    </source>
</evidence>
<keyword evidence="6 8" id="KW-0472">Membrane</keyword>
<keyword evidence="2 8" id="KW-0812">Transmembrane</keyword>
<evidence type="ECO:0000256" key="3">
    <source>
        <dbReference type="ARBA" id="ARBA00022824"/>
    </source>
</evidence>
<sequence length="434" mass="48127">MADTYEEEPEAGESLLQWAWDLALTPVRMITSPTAIKAYLSVILFLTTSTILLTISSTAYGFFYYNYIPQIDLERVLYLQHGKGHSPYAVVELDTSALISQQAYDVELVLDMPRTANNLDAGNFMLDLSLLGSGVNIKNVPDPVSSWLANITDNDVLYHSRRPAILPYSSPLVSLSHTVLHLPWHLMNFRDLDSSRLQVPMFELLSFPRGSRNVPTHARLQVQATTSLQVYHSKLTFRAKFQGLRYLIYNYRLAAFAIFTTLFYSVSLTTMALAWAVVSSLMTTSTDMSSGGLLIGGGRRGGGGLVLKDEKSSSHDPSGKSEHDSDSTQKRRIKTEDEAESWISAFPGMTTAAQPPEDTSLAVKTEFEPPQSHQPPLSASQGEIADDEDDDEEIMLEQRGRAFEADSGIGTSMESEHTRSGLTRRRSSRSVNNQ</sequence>
<gene>
    <name evidence="9" type="ORF">B0A52_07761</name>
</gene>
<evidence type="ECO:0000256" key="2">
    <source>
        <dbReference type="ARBA" id="ARBA00022692"/>
    </source>
</evidence>
<reference evidence="9 10" key="1">
    <citation type="submission" date="2017-03" db="EMBL/GenBank/DDBJ databases">
        <title>Genomes of endolithic fungi from Antarctica.</title>
        <authorList>
            <person name="Coleine C."/>
            <person name="Masonjones S."/>
            <person name="Stajich J.E."/>
        </authorList>
    </citation>
    <scope>NUCLEOTIDE SEQUENCE [LARGE SCALE GENOMIC DNA]</scope>
    <source>
        <strain evidence="9 10">CCFEE 6314</strain>
    </source>
</reference>
<dbReference type="GO" id="GO:0140042">
    <property type="term" value="P:lipid droplet formation"/>
    <property type="evidence" value="ECO:0007669"/>
    <property type="project" value="UniProtKB-ARBA"/>
</dbReference>
<dbReference type="EMBL" id="NAJM01000044">
    <property type="protein sequence ID" value="RVX67833.1"/>
    <property type="molecule type" value="Genomic_DNA"/>
</dbReference>
<evidence type="ECO:0000256" key="5">
    <source>
        <dbReference type="ARBA" id="ARBA00023098"/>
    </source>
</evidence>
<organism evidence="9 10">
    <name type="scientific">Exophiala mesophila</name>
    <name type="common">Black yeast-like fungus</name>
    <dbReference type="NCBI Taxonomy" id="212818"/>
    <lineage>
        <taxon>Eukaryota</taxon>
        <taxon>Fungi</taxon>
        <taxon>Dikarya</taxon>
        <taxon>Ascomycota</taxon>
        <taxon>Pezizomycotina</taxon>
        <taxon>Eurotiomycetes</taxon>
        <taxon>Chaetothyriomycetidae</taxon>
        <taxon>Chaetothyriales</taxon>
        <taxon>Herpotrichiellaceae</taxon>
        <taxon>Exophiala</taxon>
    </lineage>
</organism>
<evidence type="ECO:0008006" key="11">
    <source>
        <dbReference type="Google" id="ProtNLM"/>
    </source>
</evidence>
<feature type="region of interest" description="Disordered" evidence="7">
    <location>
        <begin position="304"/>
        <end position="434"/>
    </location>
</feature>
<evidence type="ECO:0000256" key="8">
    <source>
        <dbReference type="SAM" id="Phobius"/>
    </source>
</evidence>
<dbReference type="OrthoDB" id="3990054at2759"/>
<dbReference type="CDD" id="cd23995">
    <property type="entry name" value="Seipin_BSCL2_like"/>
    <property type="match status" value="1"/>
</dbReference>
<protein>
    <recommendedName>
        <fullName evidence="11">Seipin</fullName>
    </recommendedName>
</protein>
<dbReference type="AlphaFoldDB" id="A0A438MVP4"/>
<name>A0A438MVP4_EXOME</name>
<dbReference type="GO" id="GO:0005789">
    <property type="term" value="C:endoplasmic reticulum membrane"/>
    <property type="evidence" value="ECO:0007669"/>
    <property type="project" value="UniProtKB-SubCell"/>
</dbReference>
<evidence type="ECO:0000256" key="4">
    <source>
        <dbReference type="ARBA" id="ARBA00022989"/>
    </source>
</evidence>
<evidence type="ECO:0000256" key="1">
    <source>
        <dbReference type="ARBA" id="ARBA00004477"/>
    </source>
</evidence>
<feature type="transmembrane region" description="Helical" evidence="8">
    <location>
        <begin position="38"/>
        <end position="65"/>
    </location>
</feature>
<dbReference type="InterPro" id="IPR009617">
    <property type="entry name" value="Seipin"/>
</dbReference>
<proteinExistence type="predicted"/>
<dbReference type="Proteomes" id="UP000288859">
    <property type="component" value="Unassembled WGS sequence"/>
</dbReference>
<comment type="subcellular location">
    <subcellularLocation>
        <location evidence="1">Endoplasmic reticulum membrane</location>
        <topology evidence="1">Multi-pass membrane protein</topology>
    </subcellularLocation>
</comment>
<feature type="compositionally biased region" description="Acidic residues" evidence="7">
    <location>
        <begin position="384"/>
        <end position="395"/>
    </location>
</feature>
<feature type="transmembrane region" description="Helical" evidence="8">
    <location>
        <begin position="253"/>
        <end position="278"/>
    </location>
</feature>
<feature type="compositionally biased region" description="Basic and acidic residues" evidence="7">
    <location>
        <begin position="307"/>
        <end position="329"/>
    </location>
</feature>
<keyword evidence="3" id="KW-0256">Endoplasmic reticulum</keyword>